<dbReference type="CDD" id="cd00093">
    <property type="entry name" value="HTH_XRE"/>
    <property type="match status" value="1"/>
</dbReference>
<dbReference type="Gene3D" id="1.10.260.40">
    <property type="entry name" value="lambda repressor-like DNA-binding domains"/>
    <property type="match status" value="1"/>
</dbReference>
<evidence type="ECO:0000256" key="1">
    <source>
        <dbReference type="SAM" id="Phobius"/>
    </source>
</evidence>
<keyword evidence="1" id="KW-1133">Transmembrane helix</keyword>
<dbReference type="InterPro" id="IPR050400">
    <property type="entry name" value="Bact_Cytoskel_RodZ"/>
</dbReference>
<name>A0ABV6CF32_9GAMM</name>
<dbReference type="Pfam" id="PF13464">
    <property type="entry name" value="RodZ_C"/>
    <property type="match status" value="1"/>
</dbReference>
<evidence type="ECO:0000259" key="2">
    <source>
        <dbReference type="Pfam" id="PF13464"/>
    </source>
</evidence>
<keyword evidence="1" id="KW-0812">Transmembrane</keyword>
<evidence type="ECO:0000313" key="3">
    <source>
        <dbReference type="EMBL" id="MFC0180715.1"/>
    </source>
</evidence>
<dbReference type="RefSeq" id="WP_385877841.1">
    <property type="nucleotide sequence ID" value="NZ_JBHLXE010000108.1"/>
</dbReference>
<accession>A0ABV6CF32</accession>
<gene>
    <name evidence="3" type="primary">rodZ</name>
    <name evidence="3" type="ORF">ACFFIT_11600</name>
</gene>
<dbReference type="Proteomes" id="UP001589758">
    <property type="component" value="Unassembled WGS sequence"/>
</dbReference>
<dbReference type="NCBIfam" id="NF008109">
    <property type="entry name" value="PRK10856.1"/>
    <property type="match status" value="1"/>
</dbReference>
<dbReference type="EMBL" id="JBHLXE010000108">
    <property type="protein sequence ID" value="MFC0180715.1"/>
    <property type="molecule type" value="Genomic_DNA"/>
</dbReference>
<proteinExistence type="predicted"/>
<dbReference type="PANTHER" id="PTHR34475:SF1">
    <property type="entry name" value="CYTOSKELETON PROTEIN RODZ"/>
    <property type="match status" value="1"/>
</dbReference>
<organism evidence="3 4">
    <name type="scientific">Thorsellia kenyensis</name>
    <dbReference type="NCBI Taxonomy" id="1549888"/>
    <lineage>
        <taxon>Bacteria</taxon>
        <taxon>Pseudomonadati</taxon>
        <taxon>Pseudomonadota</taxon>
        <taxon>Gammaproteobacteria</taxon>
        <taxon>Enterobacterales</taxon>
        <taxon>Thorselliaceae</taxon>
        <taxon>Thorsellia</taxon>
    </lineage>
</organism>
<reference evidence="3 4" key="1">
    <citation type="submission" date="2024-09" db="EMBL/GenBank/DDBJ databases">
        <authorList>
            <person name="Sun Q."/>
            <person name="Mori K."/>
        </authorList>
    </citation>
    <scope>NUCLEOTIDE SEQUENCE [LARGE SCALE GENOMIC DNA]</scope>
    <source>
        <strain evidence="3 4">CCM 8545</strain>
    </source>
</reference>
<feature type="domain" description="Cytoskeleton protein RodZ-like C-terminal" evidence="2">
    <location>
        <begin position="276"/>
        <end position="348"/>
    </location>
</feature>
<dbReference type="PANTHER" id="PTHR34475">
    <property type="match status" value="1"/>
</dbReference>
<keyword evidence="4" id="KW-1185">Reference proteome</keyword>
<dbReference type="SUPFAM" id="SSF47413">
    <property type="entry name" value="lambda repressor-like DNA-binding domains"/>
    <property type="match status" value="1"/>
</dbReference>
<sequence>MNTEFNNTHENTTAQNNLITLGKIFKEEREKQDLTIDSVAKKLHLKNSLIVQIEQDDIYHIAPTFLRGYIRSYAKLLGIKESVVLNLIEHQEPTELAISKPLKSFSLEKRKRRRDRFFKVFSALIVFTTVGVTAAWWFQDYQINTKQQTNIDGSIPTPIDINITDTQTETIDTQSVNPGANESAITSIAPIDLPLSTAGQINDPLGVNINSTNQLGSPLLDPNSITNAQGEIDDATLNQAISQSLANHSTSSYVIENSGISETNSPVSNENSSGIVFEFVANCWLEVRDASNKIIFSGLKKQGESLSFTGGEPYKLKIGAPSAVSITFNGSAVDMSEYIKTNAVAKFTLPKVE</sequence>
<dbReference type="InterPro" id="IPR010982">
    <property type="entry name" value="Lambda_DNA-bd_dom_sf"/>
</dbReference>
<dbReference type="InterPro" id="IPR001387">
    <property type="entry name" value="Cro/C1-type_HTH"/>
</dbReference>
<dbReference type="Pfam" id="PF13413">
    <property type="entry name" value="HTH_25"/>
    <property type="match status" value="1"/>
</dbReference>
<feature type="transmembrane region" description="Helical" evidence="1">
    <location>
        <begin position="117"/>
        <end position="138"/>
    </location>
</feature>
<dbReference type="InterPro" id="IPR025194">
    <property type="entry name" value="RodZ-like_C"/>
</dbReference>
<keyword evidence="1" id="KW-0472">Membrane</keyword>
<protein>
    <submittedName>
        <fullName evidence="3">Cytoskeleton protein RodZ</fullName>
    </submittedName>
</protein>
<comment type="caution">
    <text evidence="3">The sequence shown here is derived from an EMBL/GenBank/DDBJ whole genome shotgun (WGS) entry which is preliminary data.</text>
</comment>
<evidence type="ECO:0000313" key="4">
    <source>
        <dbReference type="Proteomes" id="UP001589758"/>
    </source>
</evidence>